<reference evidence="9 10" key="1">
    <citation type="submission" date="2012-06" db="EMBL/GenBank/DDBJ databases">
        <title>Complete genome of Terriglobus roseus DSM 18391.</title>
        <authorList>
            <consortium name="US DOE Joint Genome Institute (JGI-PGF)"/>
            <person name="Lucas S."/>
            <person name="Copeland A."/>
            <person name="Lapidus A."/>
            <person name="Glavina del Rio T."/>
            <person name="Dalin E."/>
            <person name="Tice H."/>
            <person name="Bruce D."/>
            <person name="Goodwin L."/>
            <person name="Pitluck S."/>
            <person name="Peters L."/>
            <person name="Mikhailova N."/>
            <person name="Munk A.C.C."/>
            <person name="Kyrpides N."/>
            <person name="Mavromatis K."/>
            <person name="Ivanova N."/>
            <person name="Brettin T."/>
            <person name="Detter J.C."/>
            <person name="Han C."/>
            <person name="Larimer F."/>
            <person name="Land M."/>
            <person name="Hauser L."/>
            <person name="Markowitz V."/>
            <person name="Cheng J.-F."/>
            <person name="Hugenholtz P."/>
            <person name="Woyke T."/>
            <person name="Wu D."/>
            <person name="Brambilla E."/>
            <person name="Klenk H.-P."/>
            <person name="Eisen J.A."/>
        </authorList>
    </citation>
    <scope>NUCLEOTIDE SEQUENCE [LARGE SCALE GENOMIC DNA]</scope>
    <source>
        <strain evidence="10">DSM 18391 / NRRL B-41598 / KBS 63</strain>
    </source>
</reference>
<keyword evidence="10" id="KW-1185">Reference proteome</keyword>
<evidence type="ECO:0000313" key="10">
    <source>
        <dbReference type="Proteomes" id="UP000006056"/>
    </source>
</evidence>
<evidence type="ECO:0000256" key="2">
    <source>
        <dbReference type="ARBA" id="ARBA00022908"/>
    </source>
</evidence>
<dbReference type="AlphaFoldDB" id="I3ZJC4"/>
<dbReference type="eggNOG" id="COG0582">
    <property type="taxonomic scope" value="Bacteria"/>
</dbReference>
<dbReference type="STRING" id="926566.Terro_3112"/>
<dbReference type="CDD" id="cd00397">
    <property type="entry name" value="DNA_BRE_C"/>
    <property type="match status" value="1"/>
</dbReference>
<dbReference type="InterPro" id="IPR002104">
    <property type="entry name" value="Integrase_catalytic"/>
</dbReference>
<keyword evidence="2" id="KW-0229">DNA integration</keyword>
<dbReference type="InterPro" id="IPR011010">
    <property type="entry name" value="DNA_brk_join_enz"/>
</dbReference>
<dbReference type="PANTHER" id="PTHR30349:SF41">
    <property type="entry name" value="INTEGRASE_RECOMBINASE PROTEIN MJ0367-RELATED"/>
    <property type="match status" value="1"/>
</dbReference>
<dbReference type="InterPro" id="IPR044068">
    <property type="entry name" value="CB"/>
</dbReference>
<evidence type="ECO:0000259" key="7">
    <source>
        <dbReference type="PROSITE" id="PS51898"/>
    </source>
</evidence>
<evidence type="ECO:0000256" key="3">
    <source>
        <dbReference type="ARBA" id="ARBA00023125"/>
    </source>
</evidence>
<protein>
    <submittedName>
        <fullName evidence="9">Site-specific recombinase XerD</fullName>
    </submittedName>
</protein>
<dbReference type="Pfam" id="PF00589">
    <property type="entry name" value="Phage_integrase"/>
    <property type="match status" value="1"/>
</dbReference>
<accession>I3ZJC4</accession>
<dbReference type="PROSITE" id="PS51898">
    <property type="entry name" value="TYR_RECOMBINASE"/>
    <property type="match status" value="1"/>
</dbReference>
<dbReference type="InterPro" id="IPR050090">
    <property type="entry name" value="Tyrosine_recombinase_XerCD"/>
</dbReference>
<gene>
    <name evidence="9" type="ordered locus">Terro_3112</name>
</gene>
<sequence>MTESTEIALWAPEEPETASPAPGLSPAQLQLRQMVLDAVTSPHSRRNYAKALDLLFAFAPSRPLTRALLLEYRTSMEDLAPSTVNVRLAAVRKLVAEARKNGMLSHEDAANLTDIPNVKEKGTRLGNWLTKEQARELLAVPDRSTVKGKRDYAVLALLVGCALRRRELASLTVEDIQMRENRWVIIDLVGKGGRVRTVAIPVWVTKGIDAWQAAGSVEKGPLLRSVSKGGKVGESLSDWAIWSVVTEAAKEIGIERFGAHDLRRTCAKLCRKAGGDLEQIKFLLGHSSIQTTERYLGSEQDIAVAVNDAIGL</sequence>
<evidence type="ECO:0000313" key="9">
    <source>
        <dbReference type="EMBL" id="AFL89342.1"/>
    </source>
</evidence>
<dbReference type="GO" id="GO:0015074">
    <property type="term" value="P:DNA integration"/>
    <property type="evidence" value="ECO:0007669"/>
    <property type="project" value="UniProtKB-KW"/>
</dbReference>
<dbReference type="RefSeq" id="WP_014786605.1">
    <property type="nucleotide sequence ID" value="NC_018014.1"/>
</dbReference>
<evidence type="ECO:0000256" key="1">
    <source>
        <dbReference type="ARBA" id="ARBA00008857"/>
    </source>
</evidence>
<keyword evidence="3 5" id="KW-0238">DNA-binding</keyword>
<dbReference type="KEGG" id="trs:Terro_3112"/>
<keyword evidence="4" id="KW-0233">DNA recombination</keyword>
<comment type="similarity">
    <text evidence="1">Belongs to the 'phage' integrase family.</text>
</comment>
<evidence type="ECO:0000256" key="6">
    <source>
        <dbReference type="SAM" id="MobiDB-lite"/>
    </source>
</evidence>
<dbReference type="Proteomes" id="UP000006056">
    <property type="component" value="Chromosome"/>
</dbReference>
<dbReference type="GO" id="GO:0006310">
    <property type="term" value="P:DNA recombination"/>
    <property type="evidence" value="ECO:0007669"/>
    <property type="project" value="UniProtKB-KW"/>
</dbReference>
<evidence type="ECO:0000259" key="8">
    <source>
        <dbReference type="PROSITE" id="PS51900"/>
    </source>
</evidence>
<feature type="domain" description="Tyr recombinase" evidence="7">
    <location>
        <begin position="124"/>
        <end position="308"/>
    </location>
</feature>
<evidence type="ECO:0000256" key="4">
    <source>
        <dbReference type="ARBA" id="ARBA00023172"/>
    </source>
</evidence>
<organism evidence="9 10">
    <name type="scientific">Terriglobus roseus (strain DSM 18391 / NRRL B-41598 / KBS 63)</name>
    <dbReference type="NCBI Taxonomy" id="926566"/>
    <lineage>
        <taxon>Bacteria</taxon>
        <taxon>Pseudomonadati</taxon>
        <taxon>Acidobacteriota</taxon>
        <taxon>Terriglobia</taxon>
        <taxon>Terriglobales</taxon>
        <taxon>Acidobacteriaceae</taxon>
        <taxon>Terriglobus</taxon>
    </lineage>
</organism>
<dbReference type="PROSITE" id="PS51900">
    <property type="entry name" value="CB"/>
    <property type="match status" value="1"/>
</dbReference>
<proteinExistence type="inferred from homology"/>
<dbReference type="PANTHER" id="PTHR30349">
    <property type="entry name" value="PHAGE INTEGRASE-RELATED"/>
    <property type="match status" value="1"/>
</dbReference>
<dbReference type="EMBL" id="CP003379">
    <property type="protein sequence ID" value="AFL89342.1"/>
    <property type="molecule type" value="Genomic_DNA"/>
</dbReference>
<dbReference type="OrthoDB" id="107867at2"/>
<feature type="domain" description="Core-binding (CB)" evidence="8">
    <location>
        <begin position="26"/>
        <end position="99"/>
    </location>
</feature>
<feature type="region of interest" description="Disordered" evidence="6">
    <location>
        <begin position="1"/>
        <end position="23"/>
    </location>
</feature>
<dbReference type="Gene3D" id="1.10.443.10">
    <property type="entry name" value="Intergrase catalytic core"/>
    <property type="match status" value="1"/>
</dbReference>
<name>I3ZJC4_TERRK</name>
<dbReference type="InterPro" id="IPR013762">
    <property type="entry name" value="Integrase-like_cat_sf"/>
</dbReference>
<dbReference type="SUPFAM" id="SSF56349">
    <property type="entry name" value="DNA breaking-rejoining enzymes"/>
    <property type="match status" value="1"/>
</dbReference>
<dbReference type="GO" id="GO:0003677">
    <property type="term" value="F:DNA binding"/>
    <property type="evidence" value="ECO:0007669"/>
    <property type="project" value="UniProtKB-UniRule"/>
</dbReference>
<dbReference type="HOGENOM" id="CLU_027562_9_2_0"/>
<evidence type="ECO:0000256" key="5">
    <source>
        <dbReference type="PROSITE-ProRule" id="PRU01248"/>
    </source>
</evidence>